<evidence type="ECO:0000313" key="3">
    <source>
        <dbReference type="Proteomes" id="UP000631653"/>
    </source>
</evidence>
<dbReference type="EMBL" id="WOSY01000001">
    <property type="protein sequence ID" value="NHN87315.1"/>
    <property type="molecule type" value="Genomic_DNA"/>
</dbReference>
<dbReference type="RefSeq" id="WP_173568597.1">
    <property type="nucleotide sequence ID" value="NZ_WOSY01000001.1"/>
</dbReference>
<feature type="region of interest" description="Disordered" evidence="1">
    <location>
        <begin position="1"/>
        <end position="24"/>
    </location>
</feature>
<keyword evidence="3" id="KW-1185">Reference proteome</keyword>
<reference evidence="2 3" key="1">
    <citation type="journal article" date="2020" name="Int. J. Syst. Evol. Microbiol.">
        <title>Novel acetic acid bacteria from cider fermentations: Acetobacter conturbans sp. nov. and Acetobacter fallax sp. nov.</title>
        <authorList>
            <person name="Sombolestani A.S."/>
            <person name="Cleenwerck I."/>
            <person name="Cnockaert M."/>
            <person name="Borremans W."/>
            <person name="Wieme A.D."/>
            <person name="De Vuyst L."/>
            <person name="Vandamme P."/>
        </authorList>
    </citation>
    <scope>NUCLEOTIDE SEQUENCE [LARGE SCALE GENOMIC DNA]</scope>
    <source>
        <strain evidence="2 3">LMG 1627</strain>
    </source>
</reference>
<protein>
    <submittedName>
        <fullName evidence="2">Uncharacterized protein</fullName>
    </submittedName>
</protein>
<gene>
    <name evidence="2" type="ORF">GOB81_01510</name>
</gene>
<comment type="caution">
    <text evidence="2">The sequence shown here is derived from an EMBL/GenBank/DDBJ whole genome shotgun (WGS) entry which is preliminary data.</text>
</comment>
<sequence length="56" mass="6169">MSKKKSGPHGIVKDTIPSTGLPLWSGHDPGKWNGLRDRYYPELDHNGTPVNELLSA</sequence>
<organism evidence="2 3">
    <name type="scientific">Acetobacter conturbans</name>
    <dbReference type="NCBI Taxonomy" id="1737472"/>
    <lineage>
        <taxon>Bacteria</taxon>
        <taxon>Pseudomonadati</taxon>
        <taxon>Pseudomonadota</taxon>
        <taxon>Alphaproteobacteria</taxon>
        <taxon>Acetobacterales</taxon>
        <taxon>Acetobacteraceae</taxon>
        <taxon>Acetobacter</taxon>
    </lineage>
</organism>
<dbReference type="Proteomes" id="UP000631653">
    <property type="component" value="Unassembled WGS sequence"/>
</dbReference>
<evidence type="ECO:0000256" key="1">
    <source>
        <dbReference type="SAM" id="MobiDB-lite"/>
    </source>
</evidence>
<accession>A0ABX0JWG1</accession>
<proteinExistence type="predicted"/>
<name>A0ABX0JWG1_9PROT</name>
<evidence type="ECO:0000313" key="2">
    <source>
        <dbReference type="EMBL" id="NHN87315.1"/>
    </source>
</evidence>